<gene>
    <name evidence="1" type="ORF">VL20_5954</name>
</gene>
<sequence>MAARTPNKITTTNNSIRVKPLAFFACDLIAEKRRYFMVRPWQY</sequence>
<dbReference type="EMBL" id="CP011339">
    <property type="protein sequence ID" value="AKV70737.1"/>
    <property type="molecule type" value="Genomic_DNA"/>
</dbReference>
<dbReference type="AlphaFoldDB" id="A0A0K1S9C7"/>
<evidence type="ECO:0000313" key="2">
    <source>
        <dbReference type="Proteomes" id="UP000068167"/>
    </source>
</evidence>
<dbReference type="KEGG" id="mpk:VL20_5954"/>
<organism evidence="1 2">
    <name type="scientific">Microcystis panniformis FACHB-1757</name>
    <dbReference type="NCBI Taxonomy" id="1638788"/>
    <lineage>
        <taxon>Bacteria</taxon>
        <taxon>Bacillati</taxon>
        <taxon>Cyanobacteriota</taxon>
        <taxon>Cyanophyceae</taxon>
        <taxon>Oscillatoriophycideae</taxon>
        <taxon>Chroococcales</taxon>
        <taxon>Microcystaceae</taxon>
        <taxon>Microcystis</taxon>
    </lineage>
</organism>
<dbReference type="Proteomes" id="UP000068167">
    <property type="component" value="Chromosome"/>
</dbReference>
<reference evidence="1 2" key="1">
    <citation type="journal article" date="2016" name="Stand. Genomic Sci.">
        <title>Complete genome sequence and genomic characterization of Microcystis panniformis FACHB 1757 by third-generation sequencing.</title>
        <authorList>
            <person name="Zhang J.Y."/>
            <person name="Guan R."/>
            <person name="Zhang H.J."/>
            <person name="Li H."/>
            <person name="Xiao P."/>
            <person name="Yu G.L."/>
            <person name="Du L."/>
            <person name="Cao D.M."/>
            <person name="Zhu B.C."/>
            <person name="Li R.H."/>
            <person name="Lu Z.H."/>
        </authorList>
    </citation>
    <scope>NUCLEOTIDE SEQUENCE [LARGE SCALE GENOMIC DNA]</scope>
    <source>
        <strain evidence="1 2">FACHB-1757</strain>
    </source>
</reference>
<proteinExistence type="predicted"/>
<protein>
    <submittedName>
        <fullName evidence="1">Uncharacterized protein</fullName>
    </submittedName>
</protein>
<keyword evidence="2" id="KW-1185">Reference proteome</keyword>
<accession>A0A0K1S9C7</accession>
<name>A0A0K1S9C7_9CHRO</name>
<evidence type="ECO:0000313" key="1">
    <source>
        <dbReference type="EMBL" id="AKV70737.1"/>
    </source>
</evidence>